<comment type="caution">
    <text evidence="1">The sequence shown here is derived from an EMBL/GenBank/DDBJ whole genome shotgun (WGS) entry which is preliminary data.</text>
</comment>
<accession>A0A835N5E1</accession>
<keyword evidence="2" id="KW-1185">Reference proteome</keyword>
<organism evidence="1 2">
    <name type="scientific">Salix dunnii</name>
    <dbReference type="NCBI Taxonomy" id="1413687"/>
    <lineage>
        <taxon>Eukaryota</taxon>
        <taxon>Viridiplantae</taxon>
        <taxon>Streptophyta</taxon>
        <taxon>Embryophyta</taxon>
        <taxon>Tracheophyta</taxon>
        <taxon>Spermatophyta</taxon>
        <taxon>Magnoliopsida</taxon>
        <taxon>eudicotyledons</taxon>
        <taxon>Gunneridae</taxon>
        <taxon>Pentapetalae</taxon>
        <taxon>rosids</taxon>
        <taxon>fabids</taxon>
        <taxon>Malpighiales</taxon>
        <taxon>Salicaceae</taxon>
        <taxon>Saliceae</taxon>
        <taxon>Salix</taxon>
    </lineage>
</organism>
<proteinExistence type="predicted"/>
<sequence length="74" mass="8814">MISKFYLIELVGHVLEQSSVEFQCLYSYKSNKGIEKSREETWLDLQLWDSVTVFTPRLKRKQGWTLNFASEHDE</sequence>
<evidence type="ECO:0000313" key="1">
    <source>
        <dbReference type="EMBL" id="KAF9686617.1"/>
    </source>
</evidence>
<dbReference type="Proteomes" id="UP000657918">
    <property type="component" value="Unassembled WGS sequence"/>
</dbReference>
<gene>
    <name evidence="1" type="ORF">SADUNF_Sadunf02G0007800</name>
</gene>
<name>A0A835N5E1_9ROSI</name>
<dbReference type="EMBL" id="JADGMS010000002">
    <property type="protein sequence ID" value="KAF9686617.1"/>
    <property type="molecule type" value="Genomic_DNA"/>
</dbReference>
<protein>
    <submittedName>
        <fullName evidence="1">Uncharacterized protein</fullName>
    </submittedName>
</protein>
<reference evidence="1 2" key="1">
    <citation type="submission" date="2020-10" db="EMBL/GenBank/DDBJ databases">
        <title>Plant Genome Project.</title>
        <authorList>
            <person name="Zhang R.-G."/>
        </authorList>
    </citation>
    <scope>NUCLEOTIDE SEQUENCE [LARGE SCALE GENOMIC DNA]</scope>
    <source>
        <strain evidence="1">FAFU-HL-1</strain>
        <tissue evidence="1">Leaf</tissue>
    </source>
</reference>
<evidence type="ECO:0000313" key="2">
    <source>
        <dbReference type="Proteomes" id="UP000657918"/>
    </source>
</evidence>
<dbReference type="AlphaFoldDB" id="A0A835N5E1"/>